<accession>A0A3N8QQM7</accession>
<protein>
    <recommendedName>
        <fullName evidence="2">Nucleotide modification associated domain-containing protein</fullName>
    </recommendedName>
</protein>
<gene>
    <name evidence="3" type="ORF">DF037_20705</name>
</gene>
<name>A0A3N8QQM7_9BURK</name>
<dbReference type="InterPro" id="IPR040835">
    <property type="entry name" value="Nmad5"/>
</dbReference>
<dbReference type="Pfam" id="PF18757">
    <property type="entry name" value="Nmad5"/>
    <property type="match status" value="1"/>
</dbReference>
<proteinExistence type="predicted"/>
<feature type="coiled-coil region" evidence="1">
    <location>
        <begin position="107"/>
        <end position="134"/>
    </location>
</feature>
<feature type="domain" description="Nucleotide modification associated" evidence="2">
    <location>
        <begin position="5"/>
        <end position="182"/>
    </location>
</feature>
<evidence type="ECO:0000256" key="1">
    <source>
        <dbReference type="SAM" id="Coils"/>
    </source>
</evidence>
<dbReference type="AlphaFoldDB" id="A0A3N8QQM7"/>
<evidence type="ECO:0000313" key="3">
    <source>
        <dbReference type="EMBL" id="RQT26112.1"/>
    </source>
</evidence>
<evidence type="ECO:0000259" key="2">
    <source>
        <dbReference type="Pfam" id="PF18757"/>
    </source>
</evidence>
<dbReference type="Proteomes" id="UP000269271">
    <property type="component" value="Unassembled WGS sequence"/>
</dbReference>
<evidence type="ECO:0000313" key="4">
    <source>
        <dbReference type="Proteomes" id="UP000269271"/>
    </source>
</evidence>
<dbReference type="EMBL" id="QTQX01000013">
    <property type="protein sequence ID" value="RQT26112.1"/>
    <property type="molecule type" value="Genomic_DNA"/>
</dbReference>
<sequence length="207" mass="22609">MSTNVKLSNHVRDQIISNAMKGAFEKEKKAVAKQLQDLAMACYRSQVSVEEEAAARRAPEEFLTLSNTITLAFRDENGSRTAYYSSVDLPKIVPFKRGGGTYLTISDKKLNAKKDAYEKTHDDLEAKIDELRMSIRGMVYSASTVKKLLDIWPESVNFLPDNLEKPAPALPAVIATDLNNALKKAGVKVGVIKQAAQPKGGLVAVAA</sequence>
<reference evidence="3 4" key="1">
    <citation type="submission" date="2018-08" db="EMBL/GenBank/DDBJ databases">
        <title>Comparative analysis of Burkholderia isolates from Puerto Rico.</title>
        <authorList>
            <person name="Hall C."/>
            <person name="Sahl J."/>
            <person name="Wagner D."/>
        </authorList>
    </citation>
    <scope>NUCLEOTIDE SEQUENCE [LARGE SCALE GENOMIC DNA]</scope>
    <source>
        <strain evidence="3 4">Bp9001</strain>
    </source>
</reference>
<comment type="caution">
    <text evidence="3">The sequence shown here is derived from an EMBL/GenBank/DDBJ whole genome shotgun (WGS) entry which is preliminary data.</text>
</comment>
<organism evidence="3 4">
    <name type="scientific">Burkholderia contaminans</name>
    <dbReference type="NCBI Taxonomy" id="488447"/>
    <lineage>
        <taxon>Bacteria</taxon>
        <taxon>Pseudomonadati</taxon>
        <taxon>Pseudomonadota</taxon>
        <taxon>Betaproteobacteria</taxon>
        <taxon>Burkholderiales</taxon>
        <taxon>Burkholderiaceae</taxon>
        <taxon>Burkholderia</taxon>
        <taxon>Burkholderia cepacia complex</taxon>
    </lineage>
</organism>
<dbReference type="RefSeq" id="WP_124618577.1">
    <property type="nucleotide sequence ID" value="NZ_QTQX01000013.1"/>
</dbReference>
<keyword evidence="1" id="KW-0175">Coiled coil</keyword>